<dbReference type="EMBL" id="QGDL01000011">
    <property type="protein sequence ID" value="PWJ27659.1"/>
    <property type="molecule type" value="Genomic_DNA"/>
</dbReference>
<accession>A0A2Y9BI62</accession>
<keyword evidence="5" id="KW-1185">Reference proteome</keyword>
<dbReference type="Gene3D" id="3.40.50.10580">
    <property type="entry name" value="ATPase, V1 complex, subunit F"/>
    <property type="match status" value="1"/>
</dbReference>
<name>A0A2Y9BI62_9FIRM</name>
<keyword evidence="3" id="KW-0406">Ion transport</keyword>
<dbReference type="RefSeq" id="WP_109732471.1">
    <property type="nucleotide sequence ID" value="NZ_BAAACK010000005.1"/>
</dbReference>
<keyword evidence="2" id="KW-0813">Transport</keyword>
<sequence>MYKIAVLGDYDSIYGFATLGLSICPVQSREEAKDKLKQLAEGKYGVIYITEAIAAQLTDVIEMYKERTLPAIIQIPGVSGNTGAGVEGVKKTVEQAVGSDILFSQE</sequence>
<comment type="caution">
    <text evidence="4">The sequence shown here is derived from an EMBL/GenBank/DDBJ whole genome shotgun (WGS) entry which is preliminary data.</text>
</comment>
<evidence type="ECO:0000313" key="5">
    <source>
        <dbReference type="Proteomes" id="UP000245845"/>
    </source>
</evidence>
<dbReference type="GO" id="GO:0046961">
    <property type="term" value="F:proton-transporting ATPase activity, rotational mechanism"/>
    <property type="evidence" value="ECO:0007669"/>
    <property type="project" value="InterPro"/>
</dbReference>
<dbReference type="NCBIfam" id="NF002384">
    <property type="entry name" value="PRK01395.1"/>
    <property type="match status" value="1"/>
</dbReference>
<organism evidence="4 5">
    <name type="scientific">Faecalicatena orotica</name>
    <dbReference type="NCBI Taxonomy" id="1544"/>
    <lineage>
        <taxon>Bacteria</taxon>
        <taxon>Bacillati</taxon>
        <taxon>Bacillota</taxon>
        <taxon>Clostridia</taxon>
        <taxon>Lachnospirales</taxon>
        <taxon>Lachnospiraceae</taxon>
        <taxon>Faecalicatena</taxon>
    </lineage>
</organism>
<dbReference type="SUPFAM" id="SSF159468">
    <property type="entry name" value="AtpF-like"/>
    <property type="match status" value="1"/>
</dbReference>
<dbReference type="Pfam" id="PF01990">
    <property type="entry name" value="ATP-synt_F"/>
    <property type="match status" value="1"/>
</dbReference>
<dbReference type="Proteomes" id="UP000245845">
    <property type="component" value="Unassembled WGS sequence"/>
</dbReference>
<dbReference type="InterPro" id="IPR036906">
    <property type="entry name" value="ATPase_V1_fsu_sf"/>
</dbReference>
<proteinExistence type="inferred from homology"/>
<dbReference type="AlphaFoldDB" id="A0A2Y9BI62"/>
<dbReference type="InterPro" id="IPR008218">
    <property type="entry name" value="ATPase_V1-cplx_f_g_su"/>
</dbReference>
<reference evidence="4 5" key="1">
    <citation type="submission" date="2018-05" db="EMBL/GenBank/DDBJ databases">
        <title>The Hungate 1000. A catalogue of reference genomes from the rumen microbiome.</title>
        <authorList>
            <person name="Kelly W."/>
        </authorList>
    </citation>
    <scope>NUCLEOTIDE SEQUENCE [LARGE SCALE GENOMIC DNA]</scope>
    <source>
        <strain evidence="4 5">NLAE-zl-C242</strain>
    </source>
</reference>
<comment type="similarity">
    <text evidence="1">Belongs to the V-ATPase F subunit family.</text>
</comment>
<protein>
    <submittedName>
        <fullName evidence="4">V/A-type H+-transporting ATPase subunit F</fullName>
    </submittedName>
</protein>
<evidence type="ECO:0000256" key="1">
    <source>
        <dbReference type="ARBA" id="ARBA00010148"/>
    </source>
</evidence>
<evidence type="ECO:0000313" key="4">
    <source>
        <dbReference type="EMBL" id="PWJ27659.1"/>
    </source>
</evidence>
<dbReference type="OrthoDB" id="5311at2"/>
<gene>
    <name evidence="4" type="ORF">A8806_11195</name>
</gene>
<evidence type="ECO:0000256" key="2">
    <source>
        <dbReference type="ARBA" id="ARBA00022448"/>
    </source>
</evidence>
<evidence type="ECO:0000256" key="3">
    <source>
        <dbReference type="ARBA" id="ARBA00023065"/>
    </source>
</evidence>